<evidence type="ECO:0000313" key="1">
    <source>
        <dbReference type="EMBL" id="QFQ97418.1"/>
    </source>
</evidence>
<dbReference type="AlphaFoldDB" id="A0A5P8K3R2"/>
<name>A0A5P8K3R2_9ACTN</name>
<dbReference type="RefSeq" id="WP_152168894.1">
    <property type="nucleotide sequence ID" value="NZ_CP045096.1"/>
</dbReference>
<dbReference type="Proteomes" id="UP000327294">
    <property type="component" value="Chromosome"/>
</dbReference>
<keyword evidence="2" id="KW-1185">Reference proteome</keyword>
<evidence type="ECO:0000313" key="2">
    <source>
        <dbReference type="Proteomes" id="UP000327294"/>
    </source>
</evidence>
<dbReference type="KEGG" id="sphv:F9278_15730"/>
<dbReference type="EMBL" id="CP045096">
    <property type="protein sequence ID" value="QFQ97418.1"/>
    <property type="molecule type" value="Genomic_DNA"/>
</dbReference>
<sequence length="143" mass="15393">MSTRDAETLADLVSQYAGKGPGRGAKITFEQLADRSVDPESGYKPSANLLWSIAAGRGVKMNKRLVRAVAAGLAGFGIDVRRVKAAAAREYTGWDAGELTQGDDELVAGEVIQVARAEGVTPDDMPAVRAFFQELRRRRATKE</sequence>
<gene>
    <name evidence="1" type="ORF">F9278_15730</name>
</gene>
<accession>A0A5P8K3R2</accession>
<reference evidence="1 2" key="1">
    <citation type="submission" date="2019-10" db="EMBL/GenBank/DDBJ databases">
        <title>Streptomyces sp. strain GY16 isolated from leaves of Broussonetia papyrifera.</title>
        <authorList>
            <person name="Mo P."/>
        </authorList>
    </citation>
    <scope>NUCLEOTIDE SEQUENCE [LARGE SCALE GENOMIC DNA]</scope>
    <source>
        <strain evidence="1 2">GY16</strain>
    </source>
</reference>
<proteinExistence type="predicted"/>
<protein>
    <submittedName>
        <fullName evidence="1">Uncharacterized protein</fullName>
    </submittedName>
</protein>
<organism evidence="1 2">
    <name type="scientific">Streptomyces phaeolivaceus</name>
    <dbReference type="NCBI Taxonomy" id="2653200"/>
    <lineage>
        <taxon>Bacteria</taxon>
        <taxon>Bacillati</taxon>
        <taxon>Actinomycetota</taxon>
        <taxon>Actinomycetes</taxon>
        <taxon>Kitasatosporales</taxon>
        <taxon>Streptomycetaceae</taxon>
        <taxon>Streptomyces</taxon>
    </lineage>
</organism>